<dbReference type="OrthoDB" id="869189at2759"/>
<comment type="function">
    <text evidence="9">Mediates the uptake of pyruvate into mitochondria.</text>
</comment>
<gene>
    <name evidence="10" type="ORF">IWQ60_004050</name>
</gene>
<accession>A0A9W8AC51</accession>
<proteinExistence type="inferred from homology"/>
<name>A0A9W8AC51_9FUNG</name>
<sequence>MWRCCPCGPPEGPKTIHFWAPMCKWCLVIAGLSDMQRPAESLSVSQNVALAATGIIWSRYSTQITPVNYSLMAVNMFVGFTGLYQLSRIYQYNKTIKESGEAAPLPAKKD</sequence>
<evidence type="ECO:0000313" key="10">
    <source>
        <dbReference type="EMBL" id="KAJ1926149.1"/>
    </source>
</evidence>
<dbReference type="GO" id="GO:0006850">
    <property type="term" value="P:pyruvate import into mitochondria"/>
    <property type="evidence" value="ECO:0007669"/>
    <property type="project" value="InterPro"/>
</dbReference>
<dbReference type="EMBL" id="JANBPT010000186">
    <property type="protein sequence ID" value="KAJ1926149.1"/>
    <property type="molecule type" value="Genomic_DNA"/>
</dbReference>
<dbReference type="Proteomes" id="UP001150569">
    <property type="component" value="Unassembled WGS sequence"/>
</dbReference>
<evidence type="ECO:0000313" key="11">
    <source>
        <dbReference type="Proteomes" id="UP001150569"/>
    </source>
</evidence>
<keyword evidence="8" id="KW-0472">Membrane</keyword>
<evidence type="ECO:0000256" key="6">
    <source>
        <dbReference type="ARBA" id="ARBA00022989"/>
    </source>
</evidence>
<evidence type="ECO:0000256" key="8">
    <source>
        <dbReference type="ARBA" id="ARBA00023136"/>
    </source>
</evidence>
<dbReference type="Pfam" id="PF03650">
    <property type="entry name" value="MPC"/>
    <property type="match status" value="1"/>
</dbReference>
<dbReference type="AlphaFoldDB" id="A0A9W8AC51"/>
<evidence type="ECO:0000256" key="1">
    <source>
        <dbReference type="ARBA" id="ARBA00004448"/>
    </source>
</evidence>
<evidence type="ECO:0000256" key="4">
    <source>
        <dbReference type="ARBA" id="ARBA00022692"/>
    </source>
</evidence>
<keyword evidence="4" id="KW-0812">Transmembrane</keyword>
<protein>
    <recommendedName>
        <fullName evidence="9">Mitochondrial pyruvate carrier</fullName>
    </recommendedName>
</protein>
<evidence type="ECO:0000256" key="3">
    <source>
        <dbReference type="ARBA" id="ARBA00022448"/>
    </source>
</evidence>
<keyword evidence="6" id="KW-1133">Transmembrane helix</keyword>
<evidence type="ECO:0000256" key="5">
    <source>
        <dbReference type="ARBA" id="ARBA00022792"/>
    </source>
</evidence>
<keyword evidence="5 9" id="KW-0999">Mitochondrion inner membrane</keyword>
<comment type="subcellular location">
    <subcellularLocation>
        <location evidence="1 9">Mitochondrion inner membrane</location>
        <topology evidence="1 9">Multi-pass membrane protein</topology>
    </subcellularLocation>
</comment>
<evidence type="ECO:0000256" key="2">
    <source>
        <dbReference type="ARBA" id="ARBA00006416"/>
    </source>
</evidence>
<keyword evidence="3 9" id="KW-0813">Transport</keyword>
<keyword evidence="11" id="KW-1185">Reference proteome</keyword>
<dbReference type="PANTHER" id="PTHR14154">
    <property type="entry name" value="UPF0041 BRAIN PROTEIN 44-RELATED"/>
    <property type="match status" value="1"/>
</dbReference>
<comment type="similarity">
    <text evidence="2 9">Belongs to the mitochondrial pyruvate carrier (MPC) (TC 2.A.105) family.</text>
</comment>
<evidence type="ECO:0000256" key="9">
    <source>
        <dbReference type="RuleBase" id="RU363100"/>
    </source>
</evidence>
<keyword evidence="7 9" id="KW-0496">Mitochondrion</keyword>
<organism evidence="10 11">
    <name type="scientific">Tieghemiomyces parasiticus</name>
    <dbReference type="NCBI Taxonomy" id="78921"/>
    <lineage>
        <taxon>Eukaryota</taxon>
        <taxon>Fungi</taxon>
        <taxon>Fungi incertae sedis</taxon>
        <taxon>Zoopagomycota</taxon>
        <taxon>Kickxellomycotina</taxon>
        <taxon>Dimargaritomycetes</taxon>
        <taxon>Dimargaritales</taxon>
        <taxon>Dimargaritaceae</taxon>
        <taxon>Tieghemiomyces</taxon>
    </lineage>
</organism>
<evidence type="ECO:0000256" key="7">
    <source>
        <dbReference type="ARBA" id="ARBA00023128"/>
    </source>
</evidence>
<dbReference type="GO" id="GO:0005743">
    <property type="term" value="C:mitochondrial inner membrane"/>
    <property type="evidence" value="ECO:0007669"/>
    <property type="project" value="UniProtKB-SubCell"/>
</dbReference>
<dbReference type="InterPro" id="IPR005336">
    <property type="entry name" value="MPC"/>
</dbReference>
<reference evidence="10" key="1">
    <citation type="submission" date="2022-07" db="EMBL/GenBank/DDBJ databases">
        <title>Phylogenomic reconstructions and comparative analyses of Kickxellomycotina fungi.</title>
        <authorList>
            <person name="Reynolds N.K."/>
            <person name="Stajich J.E."/>
            <person name="Barry K."/>
            <person name="Grigoriev I.V."/>
            <person name="Crous P."/>
            <person name="Smith M.E."/>
        </authorList>
    </citation>
    <scope>NUCLEOTIDE SEQUENCE</scope>
    <source>
        <strain evidence="10">RSA 861</strain>
    </source>
</reference>
<comment type="caution">
    <text evidence="10">The sequence shown here is derived from an EMBL/GenBank/DDBJ whole genome shotgun (WGS) entry which is preliminary data.</text>
</comment>